<proteinExistence type="inferred from homology"/>
<dbReference type="PANTHER" id="PTHR11374">
    <property type="entry name" value="UDP-GLUCOSE DEHYDROGENASE/UDP-MANNAC DEHYDROGENASE"/>
    <property type="match status" value="1"/>
</dbReference>
<dbReference type="GO" id="GO:0003979">
    <property type="term" value="F:UDP-glucose 6-dehydrogenase activity"/>
    <property type="evidence" value="ECO:0007669"/>
    <property type="project" value="UniProtKB-EC"/>
</dbReference>
<dbReference type="GO" id="GO:0005634">
    <property type="term" value="C:nucleus"/>
    <property type="evidence" value="ECO:0007669"/>
    <property type="project" value="TreeGrafter"/>
</dbReference>
<feature type="domain" description="UDP-glucose/GDP-mannose dehydrogenase C-terminal" evidence="12">
    <location>
        <begin position="257"/>
        <end position="365"/>
    </location>
</feature>
<dbReference type="Gene3D" id="3.40.50.720">
    <property type="entry name" value="NAD(P)-binding Rossmann-like Domain"/>
    <property type="match status" value="2"/>
</dbReference>
<keyword evidence="4 7" id="KW-0560">Oxidoreductase</keyword>
<feature type="binding site" evidence="9">
    <location>
        <position position="145"/>
    </location>
    <ligand>
        <name>substrate</name>
    </ligand>
</feature>
<comment type="catalytic activity">
    <reaction evidence="6 7">
        <text>UDP-alpha-D-glucose + 2 NAD(+) + H2O = UDP-alpha-D-glucuronate + 2 NADH + 3 H(+)</text>
        <dbReference type="Rhea" id="RHEA:23596"/>
        <dbReference type="ChEBI" id="CHEBI:15377"/>
        <dbReference type="ChEBI" id="CHEBI:15378"/>
        <dbReference type="ChEBI" id="CHEBI:57540"/>
        <dbReference type="ChEBI" id="CHEBI:57945"/>
        <dbReference type="ChEBI" id="CHEBI:58052"/>
        <dbReference type="ChEBI" id="CHEBI:58885"/>
        <dbReference type="EC" id="1.1.1.22"/>
    </reaction>
</comment>
<evidence type="ECO:0000256" key="7">
    <source>
        <dbReference type="PIRNR" id="PIRNR000124"/>
    </source>
</evidence>
<dbReference type="InterPro" id="IPR036220">
    <property type="entry name" value="UDP-Glc/GDP-Man_DH_C_sf"/>
</dbReference>
<keyword evidence="5 7" id="KW-0520">NAD</keyword>
<comment type="caution">
    <text evidence="13">The sequence shown here is derived from an EMBL/GenBank/DDBJ whole genome shotgun (WGS) entry which is preliminary data.</text>
</comment>
<feature type="binding site" evidence="10">
    <location>
        <position position="271"/>
    </location>
    <ligand>
        <name>NAD(+)</name>
        <dbReference type="ChEBI" id="CHEBI:57540"/>
    </ligand>
</feature>
<dbReference type="Pfam" id="PF03721">
    <property type="entry name" value="UDPG_MGDP_dh_N"/>
    <property type="match status" value="1"/>
</dbReference>
<dbReference type="FunFam" id="3.40.50.720:FF:000193">
    <property type="entry name" value="UDP-glucose 6-dehydrogenase"/>
    <property type="match status" value="1"/>
</dbReference>
<dbReference type="InterPro" id="IPR014026">
    <property type="entry name" value="UDP-Glc/GDP-Man_DH_dimer"/>
</dbReference>
<dbReference type="SUPFAM" id="SSF51735">
    <property type="entry name" value="NAD(P)-binding Rossmann-fold domains"/>
    <property type="match status" value="1"/>
</dbReference>
<dbReference type="PANTHER" id="PTHR11374:SF3">
    <property type="entry name" value="UDP-GLUCOSE 6-DEHYDROGENASE"/>
    <property type="match status" value="1"/>
</dbReference>
<feature type="active site" description="Nucleophile" evidence="8">
    <location>
        <position position="201"/>
    </location>
</feature>
<dbReference type="InterPro" id="IPR008927">
    <property type="entry name" value="6-PGluconate_DH-like_C_sf"/>
</dbReference>
<dbReference type="SUPFAM" id="SSF52413">
    <property type="entry name" value="UDP-glucose/GDP-mannose dehydrogenase C-terminal domain"/>
    <property type="match status" value="1"/>
</dbReference>
<dbReference type="Pfam" id="PF03720">
    <property type="entry name" value="UDPG_MGDP_dh_C"/>
    <property type="match status" value="1"/>
</dbReference>
<dbReference type="EC" id="1.1.1.22" evidence="3 7"/>
<comment type="pathway">
    <text evidence="1">Nucleotide-sugar biosynthesis; UDP-alpha-D-glucuronate biosynthesis; UDP-alpha-D-glucuronate from UDP-alpha-D-glucose: step 1/1.</text>
</comment>
<dbReference type="InterPro" id="IPR017476">
    <property type="entry name" value="UDP-Glc/GDP-Man"/>
</dbReference>
<evidence type="ECO:0000256" key="6">
    <source>
        <dbReference type="ARBA" id="ARBA00047473"/>
    </source>
</evidence>
<feature type="binding site" evidence="9">
    <location>
        <position position="264"/>
    </location>
    <ligand>
        <name>substrate</name>
    </ligand>
</feature>
<dbReference type="Gene3D" id="1.20.5.100">
    <property type="entry name" value="Cytochrome c1, transmembrane anchor, C-terminal"/>
    <property type="match status" value="1"/>
</dbReference>
<comment type="similarity">
    <text evidence="2 7">Belongs to the UDP-glucose/GDP-mannose dehydrogenase family.</text>
</comment>
<dbReference type="InterPro" id="IPR028357">
    <property type="entry name" value="UDPglc_DH_bac"/>
</dbReference>
<evidence type="ECO:0000256" key="2">
    <source>
        <dbReference type="ARBA" id="ARBA00006601"/>
    </source>
</evidence>
<keyword evidence="14" id="KW-1185">Reference proteome</keyword>
<reference evidence="13" key="1">
    <citation type="submission" date="2021-03" db="EMBL/GenBank/DDBJ databases">
        <title>Comparative genomics and phylogenomic investigation of the class Geoglossomycetes provide insights into ecological specialization and systematics.</title>
        <authorList>
            <person name="Melie T."/>
            <person name="Pirro S."/>
            <person name="Miller A.N."/>
            <person name="Quandt A."/>
        </authorList>
    </citation>
    <scope>NUCLEOTIDE SEQUENCE</scope>
    <source>
        <strain evidence="13">CAQ_001_2017</strain>
    </source>
</reference>
<dbReference type="PIRSF" id="PIRSF500134">
    <property type="entry name" value="UDPglc_DH_bac"/>
    <property type="match status" value="1"/>
</dbReference>
<dbReference type="InterPro" id="IPR036291">
    <property type="entry name" value="NAD(P)-bd_dom_sf"/>
</dbReference>
<feature type="binding site" evidence="9">
    <location>
        <position position="198"/>
    </location>
    <ligand>
        <name>substrate</name>
    </ligand>
</feature>
<evidence type="ECO:0000256" key="1">
    <source>
        <dbReference type="ARBA" id="ARBA00004701"/>
    </source>
</evidence>
<evidence type="ECO:0000256" key="10">
    <source>
        <dbReference type="PIRSR" id="PIRSR500134-3"/>
    </source>
</evidence>
<accession>A0A9P8ID69</accession>
<dbReference type="PIRSF" id="PIRSF000124">
    <property type="entry name" value="UDPglc_GDPman_dh"/>
    <property type="match status" value="1"/>
</dbReference>
<dbReference type="FunFam" id="1.20.5.100:FF:000001">
    <property type="entry name" value="UDP-glucose 6-dehydrogenase"/>
    <property type="match status" value="1"/>
</dbReference>
<dbReference type="InterPro" id="IPR028356">
    <property type="entry name" value="UDPglc_DH_euk"/>
</dbReference>
<dbReference type="SMART" id="SM00984">
    <property type="entry name" value="UDPG_MGDP_dh_C"/>
    <property type="match status" value="1"/>
</dbReference>
<evidence type="ECO:0000256" key="3">
    <source>
        <dbReference type="ARBA" id="ARBA00012954"/>
    </source>
</evidence>
<dbReference type="Pfam" id="PF00984">
    <property type="entry name" value="UDPG_MGDP_dh"/>
    <property type="match status" value="1"/>
</dbReference>
<dbReference type="Proteomes" id="UP000750711">
    <property type="component" value="Unassembled WGS sequence"/>
</dbReference>
<name>A0A9P8ID69_9PEZI</name>
<evidence type="ECO:0000256" key="8">
    <source>
        <dbReference type="PIRSR" id="PIRSR500134-1"/>
    </source>
</evidence>
<evidence type="ECO:0000256" key="11">
    <source>
        <dbReference type="SAM" id="MobiDB-lite"/>
    </source>
</evidence>
<dbReference type="InterPro" id="IPR014027">
    <property type="entry name" value="UDP-Glc/GDP-Man_DH_C"/>
</dbReference>
<feature type="binding site" evidence="10">
    <location>
        <position position="17"/>
    </location>
    <ligand>
        <name>NAD(+)</name>
        <dbReference type="ChEBI" id="CHEBI:57540"/>
    </ligand>
</feature>
<gene>
    <name evidence="13" type="ORF">GP486_006643</name>
</gene>
<evidence type="ECO:0000313" key="14">
    <source>
        <dbReference type="Proteomes" id="UP000750711"/>
    </source>
</evidence>
<dbReference type="EMBL" id="JAGHQM010001564">
    <property type="protein sequence ID" value="KAH0553178.1"/>
    <property type="molecule type" value="Genomic_DNA"/>
</dbReference>
<evidence type="ECO:0000256" key="9">
    <source>
        <dbReference type="PIRSR" id="PIRSR500134-2"/>
    </source>
</evidence>
<dbReference type="AlphaFoldDB" id="A0A9P8ID69"/>
<dbReference type="NCBIfam" id="TIGR03026">
    <property type="entry name" value="NDP-sugDHase"/>
    <property type="match status" value="1"/>
</dbReference>
<evidence type="ECO:0000256" key="5">
    <source>
        <dbReference type="ARBA" id="ARBA00023027"/>
    </source>
</evidence>
<evidence type="ECO:0000259" key="12">
    <source>
        <dbReference type="SMART" id="SM00984"/>
    </source>
</evidence>
<evidence type="ECO:0000256" key="4">
    <source>
        <dbReference type="ARBA" id="ARBA00023002"/>
    </source>
</evidence>
<feature type="binding site" evidence="10">
    <location>
        <position position="57"/>
    </location>
    <ligand>
        <name>NAD(+)</name>
        <dbReference type="ChEBI" id="CHEBI:57540"/>
    </ligand>
</feature>
<sequence length="521" mass="56414">MASAITKADLIFVCVNTPTKKSGIGKDYACDLKYFEAATRKIAEVAANDKIIVEKSTVPCKTAQRMREILEANCSPGVRFEVLSNPEFSSEGSAVSDLLNPDRVLIGSDTSAMGASAAACLSRVYSWVPRERIIFMSLWSSELSKLAANALLAQRISSINALSAICEATGANINEISYACGLDRRIGYHMLKASVGFGGSCFRKDILSLVYLAESLHLSEVADYWRSVVAINEYQKCRLTRRIIHCLFDTLTDKKITILGFSYKKDTSDTRETPAITLVQNILAERSKISIYDPQVPEPQIWQELVENGGKLEELKNRVTIHHDVYEACDGSDAIIVATEWDEFSNKAITPNGPSAWTPSTILRAVGANGNRNHIPTSQAVCSETAPGCVSVPAISIFGGCGTPSRLPASIDSVICRDDSPSRSPMHSVGSRLPPCAPRGRQGSLVSSLSTGGASERADTIAMFIGGDGEENKMNRLDWGRVALGMRKPMFVFDGRGILDADKLRKLGFRVEAIGVPGAGY</sequence>
<dbReference type="InterPro" id="IPR001732">
    <property type="entry name" value="UDP-Glc/GDP-Man_DH_N"/>
</dbReference>
<dbReference type="GO" id="GO:0051287">
    <property type="term" value="F:NAD binding"/>
    <property type="evidence" value="ECO:0007669"/>
    <property type="project" value="InterPro"/>
</dbReference>
<feature type="binding site" evidence="10">
    <location>
        <position position="204"/>
    </location>
    <ligand>
        <name>NAD(+)</name>
        <dbReference type="ChEBI" id="CHEBI:57540"/>
    </ligand>
</feature>
<organism evidence="13 14">
    <name type="scientific">Trichoglossum hirsutum</name>
    <dbReference type="NCBI Taxonomy" id="265104"/>
    <lineage>
        <taxon>Eukaryota</taxon>
        <taxon>Fungi</taxon>
        <taxon>Dikarya</taxon>
        <taxon>Ascomycota</taxon>
        <taxon>Pezizomycotina</taxon>
        <taxon>Geoglossomycetes</taxon>
        <taxon>Geoglossales</taxon>
        <taxon>Geoglossaceae</taxon>
        <taxon>Trichoglossum</taxon>
    </lineage>
</organism>
<dbReference type="GO" id="GO:0006024">
    <property type="term" value="P:glycosaminoglycan biosynthetic process"/>
    <property type="evidence" value="ECO:0007669"/>
    <property type="project" value="TreeGrafter"/>
</dbReference>
<evidence type="ECO:0000313" key="13">
    <source>
        <dbReference type="EMBL" id="KAH0553178.1"/>
    </source>
</evidence>
<dbReference type="GO" id="GO:0000271">
    <property type="term" value="P:polysaccharide biosynthetic process"/>
    <property type="evidence" value="ECO:0007669"/>
    <property type="project" value="InterPro"/>
</dbReference>
<feature type="binding site" evidence="10">
    <location>
        <position position="91"/>
    </location>
    <ligand>
        <name>NAD(+)</name>
        <dbReference type="ChEBI" id="CHEBI:57540"/>
    </ligand>
</feature>
<protein>
    <recommendedName>
        <fullName evidence="3 7">UDP-glucose 6-dehydrogenase</fullName>
        <ecNumber evidence="3 7">1.1.1.22</ecNumber>
    </recommendedName>
</protein>
<dbReference type="SUPFAM" id="SSF48179">
    <property type="entry name" value="6-phosphogluconate dehydrogenase C-terminal domain-like"/>
    <property type="match status" value="1"/>
</dbReference>
<feature type="region of interest" description="Disordered" evidence="11">
    <location>
        <begin position="420"/>
        <end position="451"/>
    </location>
</feature>
<feature type="binding site" evidence="9">
    <location>
        <begin position="88"/>
        <end position="91"/>
    </location>
    <ligand>
        <name>substrate</name>
    </ligand>
</feature>